<protein>
    <submittedName>
        <fullName evidence="2">Uncharacterized protein</fullName>
    </submittedName>
</protein>
<dbReference type="EMBL" id="BQNB010015560">
    <property type="protein sequence ID" value="GJT41404.1"/>
    <property type="molecule type" value="Genomic_DNA"/>
</dbReference>
<feature type="region of interest" description="Disordered" evidence="1">
    <location>
        <begin position="1"/>
        <end position="33"/>
    </location>
</feature>
<dbReference type="Proteomes" id="UP001151760">
    <property type="component" value="Unassembled WGS sequence"/>
</dbReference>
<evidence type="ECO:0000256" key="1">
    <source>
        <dbReference type="SAM" id="MobiDB-lite"/>
    </source>
</evidence>
<feature type="region of interest" description="Disordered" evidence="1">
    <location>
        <begin position="73"/>
        <end position="109"/>
    </location>
</feature>
<sequence length="109" mass="12733">MFRPSGDGSDDPADLVRQRHQDPQLEKPRNRVRLGDLLEVNPENYQWHQSAKGISNTKIHVPIIIQTAWKERDAELKRKRRDADCSGEREKQAVAREKTRHQQGTRSRI</sequence>
<proteinExistence type="predicted"/>
<keyword evidence="3" id="KW-1185">Reference proteome</keyword>
<reference evidence="2" key="2">
    <citation type="submission" date="2022-01" db="EMBL/GenBank/DDBJ databases">
        <authorList>
            <person name="Yamashiro T."/>
            <person name="Shiraishi A."/>
            <person name="Satake H."/>
            <person name="Nakayama K."/>
        </authorList>
    </citation>
    <scope>NUCLEOTIDE SEQUENCE</scope>
</reference>
<name>A0ABQ5DRC3_9ASTR</name>
<evidence type="ECO:0000313" key="3">
    <source>
        <dbReference type="Proteomes" id="UP001151760"/>
    </source>
</evidence>
<accession>A0ABQ5DRC3</accession>
<gene>
    <name evidence="2" type="ORF">Tco_0941269</name>
</gene>
<comment type="caution">
    <text evidence="2">The sequence shown here is derived from an EMBL/GenBank/DDBJ whole genome shotgun (WGS) entry which is preliminary data.</text>
</comment>
<organism evidence="2 3">
    <name type="scientific">Tanacetum coccineum</name>
    <dbReference type="NCBI Taxonomy" id="301880"/>
    <lineage>
        <taxon>Eukaryota</taxon>
        <taxon>Viridiplantae</taxon>
        <taxon>Streptophyta</taxon>
        <taxon>Embryophyta</taxon>
        <taxon>Tracheophyta</taxon>
        <taxon>Spermatophyta</taxon>
        <taxon>Magnoliopsida</taxon>
        <taxon>eudicotyledons</taxon>
        <taxon>Gunneridae</taxon>
        <taxon>Pentapetalae</taxon>
        <taxon>asterids</taxon>
        <taxon>campanulids</taxon>
        <taxon>Asterales</taxon>
        <taxon>Asteraceae</taxon>
        <taxon>Asteroideae</taxon>
        <taxon>Anthemideae</taxon>
        <taxon>Anthemidinae</taxon>
        <taxon>Tanacetum</taxon>
    </lineage>
</organism>
<feature type="compositionally biased region" description="Basic residues" evidence="1">
    <location>
        <begin position="98"/>
        <end position="109"/>
    </location>
</feature>
<evidence type="ECO:0000313" key="2">
    <source>
        <dbReference type="EMBL" id="GJT41404.1"/>
    </source>
</evidence>
<feature type="compositionally biased region" description="Basic and acidic residues" evidence="1">
    <location>
        <begin position="73"/>
        <end position="97"/>
    </location>
</feature>
<reference evidence="2" key="1">
    <citation type="journal article" date="2022" name="Int. J. Mol. Sci.">
        <title>Draft Genome of Tanacetum Coccineum: Genomic Comparison of Closely Related Tanacetum-Family Plants.</title>
        <authorList>
            <person name="Yamashiro T."/>
            <person name="Shiraishi A."/>
            <person name="Nakayama K."/>
            <person name="Satake H."/>
        </authorList>
    </citation>
    <scope>NUCLEOTIDE SEQUENCE</scope>
</reference>
<feature type="compositionally biased region" description="Basic and acidic residues" evidence="1">
    <location>
        <begin position="14"/>
        <end position="33"/>
    </location>
</feature>